<name>A0A3M8ALM8_9BACL</name>
<dbReference type="GeneID" id="82810860"/>
<evidence type="ECO:0000313" key="6">
    <source>
        <dbReference type="Proteomes" id="UP000276178"/>
    </source>
</evidence>
<dbReference type="InterPro" id="IPR009057">
    <property type="entry name" value="Homeodomain-like_sf"/>
</dbReference>
<organism evidence="5 6">
    <name type="scientific">Brevibacillus agri</name>
    <dbReference type="NCBI Taxonomy" id="51101"/>
    <lineage>
        <taxon>Bacteria</taxon>
        <taxon>Bacillati</taxon>
        <taxon>Bacillota</taxon>
        <taxon>Bacilli</taxon>
        <taxon>Bacillales</taxon>
        <taxon>Paenibacillaceae</taxon>
        <taxon>Brevibacillus</taxon>
    </lineage>
</organism>
<dbReference type="EMBL" id="BJOD01000011">
    <property type="protein sequence ID" value="GED25139.1"/>
    <property type="molecule type" value="Genomic_DNA"/>
</dbReference>
<dbReference type="PROSITE" id="PS01081">
    <property type="entry name" value="HTH_TETR_1"/>
    <property type="match status" value="1"/>
</dbReference>
<dbReference type="EMBL" id="RHHN01000057">
    <property type="protein sequence ID" value="RNB52126.1"/>
    <property type="molecule type" value="Genomic_DNA"/>
</dbReference>
<protein>
    <submittedName>
        <fullName evidence="5">TetR/AcrR family transcriptional regulator</fullName>
    </submittedName>
</protein>
<evidence type="ECO:0000313" key="7">
    <source>
        <dbReference type="Proteomes" id="UP000317180"/>
    </source>
</evidence>
<dbReference type="Gene3D" id="1.10.357.10">
    <property type="entry name" value="Tetracycline Repressor, domain 2"/>
    <property type="match status" value="1"/>
</dbReference>
<dbReference type="Proteomes" id="UP000317180">
    <property type="component" value="Unassembled WGS sequence"/>
</dbReference>
<dbReference type="PRINTS" id="PR00455">
    <property type="entry name" value="HTHTETR"/>
</dbReference>
<dbReference type="PANTHER" id="PTHR43479">
    <property type="entry name" value="ACREF/ENVCD OPERON REPRESSOR-RELATED"/>
    <property type="match status" value="1"/>
</dbReference>
<feature type="DNA-binding region" description="H-T-H motif" evidence="2">
    <location>
        <begin position="32"/>
        <end position="51"/>
    </location>
</feature>
<keyword evidence="1 2" id="KW-0238">DNA-binding</keyword>
<dbReference type="RefSeq" id="WP_005829121.1">
    <property type="nucleotide sequence ID" value="NZ_BJOD01000011.1"/>
</dbReference>
<dbReference type="Proteomes" id="UP000276178">
    <property type="component" value="Unassembled WGS sequence"/>
</dbReference>
<accession>A0A3M8ALM8</accession>
<evidence type="ECO:0000313" key="4">
    <source>
        <dbReference type="EMBL" id="GED25139.1"/>
    </source>
</evidence>
<evidence type="ECO:0000259" key="3">
    <source>
        <dbReference type="PROSITE" id="PS50977"/>
    </source>
</evidence>
<dbReference type="OrthoDB" id="9814200at2"/>
<dbReference type="PANTHER" id="PTHR43479:SF11">
    <property type="entry name" value="ACREF_ENVCD OPERON REPRESSOR-RELATED"/>
    <property type="match status" value="1"/>
</dbReference>
<gene>
    <name evidence="4" type="ORF">BAG01nite_12410</name>
    <name evidence="5" type="ORF">EB820_19070</name>
</gene>
<dbReference type="InterPro" id="IPR050624">
    <property type="entry name" value="HTH-type_Tx_Regulator"/>
</dbReference>
<dbReference type="GO" id="GO:0003677">
    <property type="term" value="F:DNA binding"/>
    <property type="evidence" value="ECO:0007669"/>
    <property type="project" value="UniProtKB-UniRule"/>
</dbReference>
<keyword evidence="7" id="KW-1185">Reference proteome</keyword>
<proteinExistence type="predicted"/>
<dbReference type="InterPro" id="IPR001647">
    <property type="entry name" value="HTH_TetR"/>
</dbReference>
<reference evidence="4 7" key="2">
    <citation type="submission" date="2019-06" db="EMBL/GenBank/DDBJ databases">
        <title>Whole genome shotgun sequence of Brevibacillus agri NBRC 15538.</title>
        <authorList>
            <person name="Hosoyama A."/>
            <person name="Uohara A."/>
            <person name="Ohji S."/>
            <person name="Ichikawa N."/>
        </authorList>
    </citation>
    <scope>NUCLEOTIDE SEQUENCE [LARGE SCALE GENOMIC DNA]</scope>
    <source>
        <strain evidence="4 7">NBRC 15538</strain>
    </source>
</reference>
<dbReference type="InterPro" id="IPR023772">
    <property type="entry name" value="DNA-bd_HTH_TetR-type_CS"/>
</dbReference>
<dbReference type="InterPro" id="IPR049149">
    <property type="entry name" value="TetR/AcrR_C"/>
</dbReference>
<sequence length="216" mass="24793">MPRISKDPLVRRNEILDTAEALFNRVGYEKTSTIDIAKTMQVAQGTLYYYFESKDALASALIARQLEQIREHYARIARAPHLTAYEKIAWVFVYELDAPTGHVENFKYLQHDNNAVLRQKLYIQTICKFTPILTEIIVQGNREQRFRVANPALAAEFFLSTLHHWADSALFKWTPEERRLRLQAIQPIFENLFGVAPGSFALEALRAAARGIALDN</sequence>
<dbReference type="Pfam" id="PF21303">
    <property type="entry name" value="TetR_C_39"/>
    <property type="match status" value="1"/>
</dbReference>
<comment type="caution">
    <text evidence="5">The sequence shown here is derived from an EMBL/GenBank/DDBJ whole genome shotgun (WGS) entry which is preliminary data.</text>
</comment>
<dbReference type="AlphaFoldDB" id="A0A3M8ALM8"/>
<dbReference type="SUPFAM" id="SSF46689">
    <property type="entry name" value="Homeodomain-like"/>
    <property type="match status" value="1"/>
</dbReference>
<evidence type="ECO:0000313" key="5">
    <source>
        <dbReference type="EMBL" id="RNB52126.1"/>
    </source>
</evidence>
<dbReference type="Pfam" id="PF00440">
    <property type="entry name" value="TetR_N"/>
    <property type="match status" value="1"/>
</dbReference>
<evidence type="ECO:0000256" key="2">
    <source>
        <dbReference type="PROSITE-ProRule" id="PRU00335"/>
    </source>
</evidence>
<dbReference type="PROSITE" id="PS50977">
    <property type="entry name" value="HTH_TETR_2"/>
    <property type="match status" value="1"/>
</dbReference>
<evidence type="ECO:0000256" key="1">
    <source>
        <dbReference type="ARBA" id="ARBA00023125"/>
    </source>
</evidence>
<feature type="domain" description="HTH tetR-type" evidence="3">
    <location>
        <begin position="9"/>
        <end position="69"/>
    </location>
</feature>
<reference evidence="5 6" key="1">
    <citation type="submission" date="2018-10" db="EMBL/GenBank/DDBJ databases">
        <title>Phylogenomics of Brevibacillus.</title>
        <authorList>
            <person name="Dunlap C."/>
        </authorList>
    </citation>
    <scope>NUCLEOTIDE SEQUENCE [LARGE SCALE GENOMIC DNA]</scope>
    <source>
        <strain evidence="5 6">NRRL NRS 1219</strain>
    </source>
</reference>